<dbReference type="InterPro" id="IPR045528">
    <property type="entry name" value="DO-GTPase2"/>
</dbReference>
<gene>
    <name evidence="3" type="ordered locus">Tcur_1399</name>
</gene>
<proteinExistence type="predicted"/>
<reference evidence="3 4" key="1">
    <citation type="journal article" date="2011" name="Stand. Genomic Sci.">
        <title>Complete genome sequence of Thermomonospora curvata type strain (B9).</title>
        <authorList>
            <person name="Chertkov O."/>
            <person name="Sikorski J."/>
            <person name="Nolan M."/>
            <person name="Lapidus A."/>
            <person name="Lucas S."/>
            <person name="Del Rio T.G."/>
            <person name="Tice H."/>
            <person name="Cheng J.F."/>
            <person name="Goodwin L."/>
            <person name="Pitluck S."/>
            <person name="Liolios K."/>
            <person name="Ivanova N."/>
            <person name="Mavromatis K."/>
            <person name="Mikhailova N."/>
            <person name="Ovchinnikova G."/>
            <person name="Pati A."/>
            <person name="Chen A."/>
            <person name="Palaniappan K."/>
            <person name="Djao O.D."/>
            <person name="Land M."/>
            <person name="Hauser L."/>
            <person name="Chang Y.J."/>
            <person name="Jeffries C.D."/>
            <person name="Brettin T."/>
            <person name="Han C."/>
            <person name="Detter J.C."/>
            <person name="Rohde M."/>
            <person name="Goker M."/>
            <person name="Woyke T."/>
            <person name="Bristow J."/>
            <person name="Eisen J.A."/>
            <person name="Markowitz V."/>
            <person name="Hugenholtz P."/>
            <person name="Klenk H.P."/>
            <person name="Kyrpides N.C."/>
        </authorList>
    </citation>
    <scope>NUCLEOTIDE SEQUENCE [LARGE SCALE GENOMIC DNA]</scope>
    <source>
        <strain evidence="4">ATCC 19995 / DSM 43183 / JCM 3096 / KCTC 9072 / NBRC 15933 / NCIMB 10081 / Henssen B9</strain>
    </source>
</reference>
<dbReference type="EMBL" id="CP001738">
    <property type="protein sequence ID" value="ACY96980.1"/>
    <property type="molecule type" value="Genomic_DNA"/>
</dbReference>
<keyword evidence="1" id="KW-0812">Transmembrane</keyword>
<protein>
    <recommendedName>
        <fullName evidence="2">Double-GTPase 2 domain-containing protein</fullName>
    </recommendedName>
</protein>
<keyword evidence="1" id="KW-0472">Membrane</keyword>
<evidence type="ECO:0000259" key="2">
    <source>
        <dbReference type="Pfam" id="PF19993"/>
    </source>
</evidence>
<dbReference type="Proteomes" id="UP000001918">
    <property type="component" value="Chromosome"/>
</dbReference>
<accession>D1AA44</accession>
<dbReference type="HOGENOM" id="CLU_033427_0_0_11"/>
<sequence length="556" mass="60606">MTSYHAPQSPEPPWKKGLRDIGCLGTFYGGALLLASAPVWLPVAGAVFALLFSISVLIFMATTFLVYPSICVVAYLRTLIGMMGEGGTSNPAPVAAPGRGSDSEEPAYLHYLFKQVFIDVRYMAREGLFQPWQVIDSHIHRVREYSARIRFSFFRVAHRYFAWLVTAGMQMGTYLGFAVVVVLFVIQLLALVVLAASCFIGIGVLRGADTLLLRIKQIKIKCPSCHLRVPYPSYECPAPGCGRLHKDVRPGRYGMFKRVCACGTAMPTLLLTGSGKLKAHCPYCKGSLARNVGEMREIVIPVLGGVAAGKTRLMTALVMALCESGRLHGVSAAIADEESQAIYARFRDALVAGTATAKTGAAALPRPYSLHVRPARSSPRLLHLFDAPGEFVRDSESLRKLQYMREARTFLFTLDPLRIDAIWDALTPAQQARLVPLRSDDDPYFAFGQVVQNIEGHGVPIRRARLAVALTKDDLVRSSPAASGLGEDSAAIEAWLQDEAGLGGLVRLMRRSFGQVHFFRTSAWLDGGVLAGSIIDLAAWILAQEGIRVEPAVRSA</sequence>
<dbReference type="eggNOG" id="ENOG502ZB6T">
    <property type="taxonomic scope" value="Bacteria"/>
</dbReference>
<feature type="domain" description="Double-GTPase 2" evidence="2">
    <location>
        <begin position="298"/>
        <end position="540"/>
    </location>
</feature>
<dbReference type="Pfam" id="PF19993">
    <property type="entry name" value="DO-GTPase2"/>
    <property type="match status" value="1"/>
</dbReference>
<feature type="transmembrane region" description="Helical" evidence="1">
    <location>
        <begin position="160"/>
        <end position="182"/>
    </location>
</feature>
<dbReference type="RefSeq" id="WP_012851764.1">
    <property type="nucleotide sequence ID" value="NC_013510.1"/>
</dbReference>
<feature type="transmembrane region" description="Helical" evidence="1">
    <location>
        <begin position="47"/>
        <end position="76"/>
    </location>
</feature>
<feature type="transmembrane region" description="Helical" evidence="1">
    <location>
        <begin position="21"/>
        <end position="41"/>
    </location>
</feature>
<evidence type="ECO:0000256" key="1">
    <source>
        <dbReference type="SAM" id="Phobius"/>
    </source>
</evidence>
<evidence type="ECO:0000313" key="4">
    <source>
        <dbReference type="Proteomes" id="UP000001918"/>
    </source>
</evidence>
<dbReference type="KEGG" id="tcu:Tcur_1399"/>
<keyword evidence="1" id="KW-1133">Transmembrane helix</keyword>
<evidence type="ECO:0000313" key="3">
    <source>
        <dbReference type="EMBL" id="ACY96980.1"/>
    </source>
</evidence>
<feature type="transmembrane region" description="Helical" evidence="1">
    <location>
        <begin position="188"/>
        <end position="208"/>
    </location>
</feature>
<dbReference type="STRING" id="471852.Tcur_1399"/>
<keyword evidence="4" id="KW-1185">Reference proteome</keyword>
<organism evidence="3 4">
    <name type="scientific">Thermomonospora curvata (strain ATCC 19995 / DSM 43183 / JCM 3096 / KCTC 9072 / NBRC 15933 / NCIMB 10081 / Henssen B9)</name>
    <dbReference type="NCBI Taxonomy" id="471852"/>
    <lineage>
        <taxon>Bacteria</taxon>
        <taxon>Bacillati</taxon>
        <taxon>Actinomycetota</taxon>
        <taxon>Actinomycetes</taxon>
        <taxon>Streptosporangiales</taxon>
        <taxon>Thermomonosporaceae</taxon>
        <taxon>Thermomonospora</taxon>
    </lineage>
</organism>
<dbReference type="OrthoDB" id="143162at2"/>
<dbReference type="AlphaFoldDB" id="D1AA44"/>
<name>D1AA44_THECD</name>